<dbReference type="GO" id="GO:0000398">
    <property type="term" value="P:mRNA splicing, via spliceosome"/>
    <property type="evidence" value="ECO:0007669"/>
    <property type="project" value="TreeGrafter"/>
</dbReference>
<comment type="caution">
    <text evidence="3">The sequence shown here is derived from an EMBL/GenBank/DDBJ whole genome shotgun (WGS) entry which is preliminary data.</text>
</comment>
<accession>A0AAJ0F749</accession>
<protein>
    <submittedName>
        <fullName evidence="3">Zinc finger CCCH domain-containing protein 45</fullName>
    </submittedName>
</protein>
<sequence>MGDTPLHTSSSAEFPPQDAVTGAFQASPAVAPGHISPGFSQSHLPQQAGPQYAFSAQLDMAQTHGTSRGAPFDMAPMANALPPTGYRPGSYSQGQPRYNAMPMPSTASQFAAQGAMAPGPGQQYYMHQHPNLTHFYQQPLSPQPQPNLPSRPDLAYYSNAVVVNQQPHPAPPFYYQQQVHFAGQTPPVPGQLMVGQYGVPASQPGDSRQHQPVLGNYALDSTSPVHGTGKTLSESRQSIVRGPPRKPRQSGHAIWIGNLPPQTDLMNLVHHVCKEAEGLESLFLISKSNCAFANFRDEQTSVAAQRKLHDSKFLTVRLVSRLRKNTVEGPAGVTAPTGPAASTPQAETATEPSGTVEGGEGDRDAAAANSIQSPTEPAKGAAPVDGGALQKDRFFILKSLTVEDIELSVRTGIWATQSHNEQTLNHAFKNSDNVYLIFSANKSGEYFGYARMTSPINEDPEAAIEFAPKAQSAADVELPKAIPTEATEFAPKGRIIDDSARGTIFWEAERDDQAVGANIEEDGSAGESVSGDTGSVKSGQEGGESKAWGKPFRLEWLSTARLPFYRTRGLRNPWNSNREVKIARDGTELEPSVGRRLIGLFNRAQSPALVPGLVPGGMGPGPRGPVPVPFQPMR</sequence>
<feature type="compositionally biased region" description="Pro residues" evidence="1">
    <location>
        <begin position="622"/>
        <end position="634"/>
    </location>
</feature>
<dbReference type="PANTHER" id="PTHR12357">
    <property type="entry name" value="YTH YT521-B HOMOLOGY DOMAIN-CONTAINING"/>
    <property type="match status" value="1"/>
</dbReference>
<dbReference type="Pfam" id="PF04146">
    <property type="entry name" value="YTH"/>
    <property type="match status" value="1"/>
</dbReference>
<name>A0AAJ0F749_9PEZI</name>
<dbReference type="GO" id="GO:0003729">
    <property type="term" value="F:mRNA binding"/>
    <property type="evidence" value="ECO:0007669"/>
    <property type="project" value="TreeGrafter"/>
</dbReference>
<feature type="region of interest" description="Disordered" evidence="1">
    <location>
        <begin position="522"/>
        <end position="547"/>
    </location>
</feature>
<dbReference type="AlphaFoldDB" id="A0AAJ0F749"/>
<gene>
    <name evidence="3" type="ORF">QBC47DRAFT_399908</name>
</gene>
<dbReference type="SMART" id="SM00360">
    <property type="entry name" value="RRM"/>
    <property type="match status" value="1"/>
</dbReference>
<dbReference type="Pfam" id="PF25701">
    <property type="entry name" value="RRM_YTH1"/>
    <property type="match status" value="1"/>
</dbReference>
<feature type="region of interest" description="Disordered" evidence="1">
    <location>
        <begin position="327"/>
        <end position="385"/>
    </location>
</feature>
<dbReference type="GO" id="GO:1990247">
    <property type="term" value="F:N6-methyladenosine-containing RNA reader activity"/>
    <property type="evidence" value="ECO:0007669"/>
    <property type="project" value="TreeGrafter"/>
</dbReference>
<dbReference type="InterPro" id="IPR045168">
    <property type="entry name" value="YTH_prot"/>
</dbReference>
<dbReference type="InterPro" id="IPR057720">
    <property type="entry name" value="RRM_YTH1"/>
</dbReference>
<evidence type="ECO:0000313" key="3">
    <source>
        <dbReference type="EMBL" id="KAK1757571.1"/>
    </source>
</evidence>
<dbReference type="Gene3D" id="3.30.70.330">
    <property type="match status" value="1"/>
</dbReference>
<feature type="domain" description="YTH" evidence="2">
    <location>
        <begin position="392"/>
        <end position="601"/>
    </location>
</feature>
<dbReference type="GO" id="GO:0005654">
    <property type="term" value="C:nucleoplasm"/>
    <property type="evidence" value="ECO:0007669"/>
    <property type="project" value="TreeGrafter"/>
</dbReference>
<evidence type="ECO:0000256" key="1">
    <source>
        <dbReference type="SAM" id="MobiDB-lite"/>
    </source>
</evidence>
<dbReference type="PANTHER" id="PTHR12357:SF3">
    <property type="entry name" value="YTH DOMAIN-CONTAINING PROTEIN 1"/>
    <property type="match status" value="1"/>
</dbReference>
<feature type="region of interest" description="Disordered" evidence="1">
    <location>
        <begin position="612"/>
        <end position="634"/>
    </location>
</feature>
<proteinExistence type="predicted"/>
<keyword evidence="4" id="KW-1185">Reference proteome</keyword>
<dbReference type="CDD" id="cd21134">
    <property type="entry name" value="YTH"/>
    <property type="match status" value="1"/>
</dbReference>
<organism evidence="3 4">
    <name type="scientific">Echria macrotheca</name>
    <dbReference type="NCBI Taxonomy" id="438768"/>
    <lineage>
        <taxon>Eukaryota</taxon>
        <taxon>Fungi</taxon>
        <taxon>Dikarya</taxon>
        <taxon>Ascomycota</taxon>
        <taxon>Pezizomycotina</taxon>
        <taxon>Sordariomycetes</taxon>
        <taxon>Sordariomycetidae</taxon>
        <taxon>Sordariales</taxon>
        <taxon>Schizotheciaceae</taxon>
        <taxon>Echria</taxon>
    </lineage>
</organism>
<evidence type="ECO:0000259" key="2">
    <source>
        <dbReference type="PROSITE" id="PS50882"/>
    </source>
</evidence>
<reference evidence="3" key="1">
    <citation type="submission" date="2023-06" db="EMBL/GenBank/DDBJ databases">
        <title>Genome-scale phylogeny and comparative genomics of the fungal order Sordariales.</title>
        <authorList>
            <consortium name="Lawrence Berkeley National Laboratory"/>
            <person name="Hensen N."/>
            <person name="Bonometti L."/>
            <person name="Westerberg I."/>
            <person name="Brannstrom I.O."/>
            <person name="Guillou S."/>
            <person name="Cros-Aarteil S."/>
            <person name="Calhoun S."/>
            <person name="Haridas S."/>
            <person name="Kuo A."/>
            <person name="Mondo S."/>
            <person name="Pangilinan J."/>
            <person name="Riley R."/>
            <person name="Labutti K."/>
            <person name="Andreopoulos B."/>
            <person name="Lipzen A."/>
            <person name="Chen C."/>
            <person name="Yanf M."/>
            <person name="Daum C."/>
            <person name="Ng V."/>
            <person name="Clum A."/>
            <person name="Steindorff A."/>
            <person name="Ohm R."/>
            <person name="Martin F."/>
            <person name="Silar P."/>
            <person name="Natvig D."/>
            <person name="Lalanne C."/>
            <person name="Gautier V."/>
            <person name="Ament-Velasquez S.L."/>
            <person name="Kruys A."/>
            <person name="Hutchinson M.I."/>
            <person name="Powell A.J."/>
            <person name="Barry K."/>
            <person name="Miller A.N."/>
            <person name="Grigoriev I.V."/>
            <person name="Debuchy R."/>
            <person name="Gladieux P."/>
            <person name="Thoren M.H."/>
            <person name="Johannesson H."/>
        </authorList>
    </citation>
    <scope>NUCLEOTIDE SEQUENCE</scope>
    <source>
        <strain evidence="3">PSN4</strain>
    </source>
</reference>
<dbReference type="InterPro" id="IPR012677">
    <property type="entry name" value="Nucleotide-bd_a/b_plait_sf"/>
</dbReference>
<dbReference type="InterPro" id="IPR000504">
    <property type="entry name" value="RRM_dom"/>
</dbReference>
<feature type="compositionally biased region" description="Polar residues" evidence="1">
    <location>
        <begin position="221"/>
        <end position="238"/>
    </location>
</feature>
<feature type="compositionally biased region" description="Low complexity" evidence="1">
    <location>
        <begin position="329"/>
        <end position="344"/>
    </location>
</feature>
<dbReference type="InterPro" id="IPR007275">
    <property type="entry name" value="YTH_domain"/>
</dbReference>
<feature type="region of interest" description="Disordered" evidence="1">
    <location>
        <begin position="221"/>
        <end position="252"/>
    </location>
</feature>
<dbReference type="PROSITE" id="PS50882">
    <property type="entry name" value="YTH"/>
    <property type="match status" value="1"/>
</dbReference>
<evidence type="ECO:0000313" key="4">
    <source>
        <dbReference type="Proteomes" id="UP001239445"/>
    </source>
</evidence>
<dbReference type="InterPro" id="IPR035979">
    <property type="entry name" value="RBD_domain_sf"/>
</dbReference>
<dbReference type="SUPFAM" id="SSF54928">
    <property type="entry name" value="RNA-binding domain, RBD"/>
    <property type="match status" value="1"/>
</dbReference>
<dbReference type="Gene3D" id="3.10.590.10">
    <property type="entry name" value="ph1033 like domains"/>
    <property type="match status" value="1"/>
</dbReference>
<dbReference type="GO" id="GO:0000381">
    <property type="term" value="P:regulation of alternative mRNA splicing, via spliceosome"/>
    <property type="evidence" value="ECO:0007669"/>
    <property type="project" value="TreeGrafter"/>
</dbReference>
<dbReference type="EMBL" id="MU839830">
    <property type="protein sequence ID" value="KAK1757571.1"/>
    <property type="molecule type" value="Genomic_DNA"/>
</dbReference>
<dbReference type="Proteomes" id="UP001239445">
    <property type="component" value="Unassembled WGS sequence"/>
</dbReference>